<dbReference type="EMBL" id="JYPD01000025">
    <property type="protein sequence ID" value="KXK08432.1"/>
    <property type="molecule type" value="Genomic_DNA"/>
</dbReference>
<proteinExistence type="predicted"/>
<evidence type="ECO:0000313" key="2">
    <source>
        <dbReference type="EMBL" id="KXK08432.1"/>
    </source>
</evidence>
<protein>
    <recommendedName>
        <fullName evidence="4">Glycosyltransferase RgtA/B/C/D-like domain-containing protein</fullName>
    </recommendedName>
</protein>
<keyword evidence="1" id="KW-1133">Transmembrane helix</keyword>
<evidence type="ECO:0000256" key="1">
    <source>
        <dbReference type="SAM" id="Phobius"/>
    </source>
</evidence>
<feature type="transmembrane region" description="Helical" evidence="1">
    <location>
        <begin position="158"/>
        <end position="181"/>
    </location>
</feature>
<keyword evidence="1" id="KW-0472">Membrane</keyword>
<dbReference type="Proteomes" id="UP000070449">
    <property type="component" value="Unassembled WGS sequence"/>
</dbReference>
<gene>
    <name evidence="2" type="ORF">UZ20_WS6002000961</name>
</gene>
<keyword evidence="1" id="KW-0812">Transmembrane</keyword>
<feature type="transmembrane region" description="Helical" evidence="1">
    <location>
        <begin position="193"/>
        <end position="211"/>
    </location>
</feature>
<sequence length="244" mass="27997">MILSNLRVLLSKKTTRLVVILLVEAIVLRVLMATQGQNVDFDSYRIVAEIMHSGGNVYAETTRYNYSPLWAYILLLFEEVRILFQADIWLFRLQIVLLLAMADVLIALVLYKISGLKSFALYIFSPLVIFVSAFNMQFDNLALALGLSSLFLLKKQKIRVSIVLMVASLLVKHTLIAYLLWLLFRRDVPKKGLFVILPMAILSLSFLVYGIEYEYLLRNVISYRPNDAAPLYNMFVPDIFKGIF</sequence>
<dbReference type="AlphaFoldDB" id="A0A136KG98"/>
<reference evidence="2 3" key="1">
    <citation type="submission" date="2015-02" db="EMBL/GenBank/DDBJ databases">
        <title>Improved understanding of the partial-nitritation anammox process through 23 genomes representing the majority of the microbial community.</title>
        <authorList>
            <person name="Speth D.R."/>
            <person name="In T Zandt M."/>
            <person name="Guerrero Cruz S."/>
            <person name="Jetten M.S."/>
            <person name="Dutilh B.E."/>
        </authorList>
    </citation>
    <scope>NUCLEOTIDE SEQUENCE [LARGE SCALE GENOMIC DNA]</scope>
    <source>
        <strain evidence="2">OLB21</strain>
    </source>
</reference>
<evidence type="ECO:0000313" key="3">
    <source>
        <dbReference type="Proteomes" id="UP000070449"/>
    </source>
</evidence>
<evidence type="ECO:0008006" key="4">
    <source>
        <dbReference type="Google" id="ProtNLM"/>
    </source>
</evidence>
<accession>A0A136KG98</accession>
<name>A0A136KG98_9BACT</name>
<organism evidence="2 3">
    <name type="scientific">candidate division WS6 bacterium OLB21</name>
    <dbReference type="NCBI Taxonomy" id="1617427"/>
    <lineage>
        <taxon>Bacteria</taxon>
        <taxon>Candidatus Dojkabacteria</taxon>
    </lineage>
</organism>
<feature type="transmembrane region" description="Helical" evidence="1">
    <location>
        <begin position="89"/>
        <end position="111"/>
    </location>
</feature>
<dbReference type="STRING" id="1617427.UZ20_WS6002000961"/>
<comment type="caution">
    <text evidence="2">The sequence shown here is derived from an EMBL/GenBank/DDBJ whole genome shotgun (WGS) entry which is preliminary data.</text>
</comment>